<dbReference type="EMBL" id="JBAHYK010001384">
    <property type="protein sequence ID" value="KAL0568246.1"/>
    <property type="molecule type" value="Genomic_DNA"/>
</dbReference>
<dbReference type="Proteomes" id="UP001465976">
    <property type="component" value="Unassembled WGS sequence"/>
</dbReference>
<name>A0ABR3EZD0_9AGAR</name>
<sequence>MQANAPIPESSGLELQYPDNQSEISTPSSPQQALAPRPRSPPTVYLHPAPAPDAQARRDRQDAWTTKPNYGGWGDDKVRFLWRFIGRTIWFYIREDWVELPLSWDGVENRDTSMDNLDVVRWAELQLHRCSPHAADYNVGPPTFTGPQVLQRSQDVQQRLTQLETQSIQLSQQKSVVDAEITRLQVAADNLKDLDTLAHGLRRD</sequence>
<organism evidence="2 3">
    <name type="scientific">Marasmius crinis-equi</name>
    <dbReference type="NCBI Taxonomy" id="585013"/>
    <lineage>
        <taxon>Eukaryota</taxon>
        <taxon>Fungi</taxon>
        <taxon>Dikarya</taxon>
        <taxon>Basidiomycota</taxon>
        <taxon>Agaricomycotina</taxon>
        <taxon>Agaricomycetes</taxon>
        <taxon>Agaricomycetidae</taxon>
        <taxon>Agaricales</taxon>
        <taxon>Marasmiineae</taxon>
        <taxon>Marasmiaceae</taxon>
        <taxon>Marasmius</taxon>
    </lineage>
</organism>
<reference evidence="2 3" key="1">
    <citation type="submission" date="2024-02" db="EMBL/GenBank/DDBJ databases">
        <title>A draft genome for the cacao thread blight pathogen Marasmius crinis-equi.</title>
        <authorList>
            <person name="Cohen S.P."/>
            <person name="Baruah I.K."/>
            <person name="Amoako-Attah I."/>
            <person name="Bukari Y."/>
            <person name="Meinhardt L.W."/>
            <person name="Bailey B.A."/>
        </authorList>
    </citation>
    <scope>NUCLEOTIDE SEQUENCE [LARGE SCALE GENOMIC DNA]</scope>
    <source>
        <strain evidence="2 3">GH-76</strain>
    </source>
</reference>
<comment type="caution">
    <text evidence="2">The sequence shown here is derived from an EMBL/GenBank/DDBJ whole genome shotgun (WGS) entry which is preliminary data.</text>
</comment>
<gene>
    <name evidence="2" type="ORF">V5O48_013742</name>
</gene>
<proteinExistence type="predicted"/>
<evidence type="ECO:0000256" key="1">
    <source>
        <dbReference type="SAM" id="MobiDB-lite"/>
    </source>
</evidence>
<feature type="compositionally biased region" description="Polar residues" evidence="1">
    <location>
        <begin position="18"/>
        <end position="32"/>
    </location>
</feature>
<feature type="region of interest" description="Disordered" evidence="1">
    <location>
        <begin position="1"/>
        <end position="67"/>
    </location>
</feature>
<accession>A0ABR3EZD0</accession>
<keyword evidence="3" id="KW-1185">Reference proteome</keyword>
<evidence type="ECO:0000313" key="2">
    <source>
        <dbReference type="EMBL" id="KAL0568246.1"/>
    </source>
</evidence>
<protein>
    <submittedName>
        <fullName evidence="2">Uncharacterized protein</fullName>
    </submittedName>
</protein>
<evidence type="ECO:0000313" key="3">
    <source>
        <dbReference type="Proteomes" id="UP001465976"/>
    </source>
</evidence>